<proteinExistence type="predicted"/>
<keyword evidence="2" id="KW-1185">Reference proteome</keyword>
<dbReference type="Proteomes" id="UP000305848">
    <property type="component" value="Unassembled WGS sequence"/>
</dbReference>
<reference evidence="1 2" key="1">
    <citation type="submission" date="2019-05" db="EMBL/GenBank/DDBJ databases">
        <title>Panacibacter sp. strain 17mud1-8 Genome sequencing and assembly.</title>
        <authorList>
            <person name="Chhetri G."/>
        </authorList>
    </citation>
    <scope>NUCLEOTIDE SEQUENCE [LARGE SCALE GENOMIC DNA]</scope>
    <source>
        <strain evidence="1 2">17mud1-8</strain>
    </source>
</reference>
<sequence length="173" mass="20181">MNVEYAQYLPEDFHPTSRVWVYQSNRLFSIGEALEIEDMLKEFLEQWNSHGVPVKGYANLLFGQFLIFMADETDTGVSGCSTDSSVRIVKKIESQFKVNMFDRQTLAFVIKDKIQVIPMSQLGYAMQHHFITPDTLYFNNLVNTKDQLLHDWIIPVKQSWLAKRKEVRENLSI</sequence>
<dbReference type="AlphaFoldDB" id="A0A4U3L1A5"/>
<dbReference type="RefSeq" id="WP_137261531.1">
    <property type="nucleotide sequence ID" value="NZ_SZQL01000006.1"/>
</dbReference>
<evidence type="ECO:0000313" key="1">
    <source>
        <dbReference type="EMBL" id="TKK68911.1"/>
    </source>
</evidence>
<evidence type="ECO:0000313" key="2">
    <source>
        <dbReference type="Proteomes" id="UP000305848"/>
    </source>
</evidence>
<dbReference type="OrthoDB" id="978691at2"/>
<protein>
    <recommendedName>
        <fullName evidence="3">ABC transporter ATPase</fullName>
    </recommendedName>
</protein>
<comment type="caution">
    <text evidence="1">The sequence shown here is derived from an EMBL/GenBank/DDBJ whole genome shotgun (WGS) entry which is preliminary data.</text>
</comment>
<name>A0A4U3L1A5_9BACT</name>
<organism evidence="1 2">
    <name type="scientific">Ilyomonas limi</name>
    <dbReference type="NCBI Taxonomy" id="2575867"/>
    <lineage>
        <taxon>Bacteria</taxon>
        <taxon>Pseudomonadati</taxon>
        <taxon>Bacteroidota</taxon>
        <taxon>Chitinophagia</taxon>
        <taxon>Chitinophagales</taxon>
        <taxon>Chitinophagaceae</taxon>
        <taxon>Ilyomonas</taxon>
    </lineage>
</organism>
<dbReference type="EMBL" id="SZQL01000006">
    <property type="protein sequence ID" value="TKK68911.1"/>
    <property type="molecule type" value="Genomic_DNA"/>
</dbReference>
<evidence type="ECO:0008006" key="3">
    <source>
        <dbReference type="Google" id="ProtNLM"/>
    </source>
</evidence>
<accession>A0A4U3L1A5</accession>
<gene>
    <name evidence="1" type="ORF">FC093_09460</name>
</gene>